<keyword evidence="2" id="KW-1133">Transmembrane helix</keyword>
<sequence>MTRPDDGAERPSWMGAPGYSPPPPNLAPHAPMPGAPPYPPHVEEPLPPVGATGRTSYLRVLGAAGVWAAVDLVLLLVLSGPFPSPAALGLAVGELTGVALLAALGVWPFLRSRARAFWVPLLAVLPLFVVLRVVISAVVGAS</sequence>
<feature type="region of interest" description="Disordered" evidence="1">
    <location>
        <begin position="1"/>
        <end position="47"/>
    </location>
</feature>
<evidence type="ECO:0000313" key="3">
    <source>
        <dbReference type="EMBL" id="MBW0133475.1"/>
    </source>
</evidence>
<comment type="caution">
    <text evidence="3">The sequence shown here is derived from an EMBL/GenBank/DDBJ whole genome shotgun (WGS) entry which is preliminary data.</text>
</comment>
<organism evidence="3 4">
    <name type="scientific">Pseudonocardia abyssalis</name>
    <dbReference type="NCBI Taxonomy" id="2792008"/>
    <lineage>
        <taxon>Bacteria</taxon>
        <taxon>Bacillati</taxon>
        <taxon>Actinomycetota</taxon>
        <taxon>Actinomycetes</taxon>
        <taxon>Pseudonocardiales</taxon>
        <taxon>Pseudonocardiaceae</taxon>
        <taxon>Pseudonocardia</taxon>
    </lineage>
</organism>
<keyword evidence="2" id="KW-0812">Transmembrane</keyword>
<proteinExistence type="predicted"/>
<keyword evidence="2" id="KW-0472">Membrane</keyword>
<feature type="transmembrane region" description="Helical" evidence="2">
    <location>
        <begin position="86"/>
        <end position="110"/>
    </location>
</feature>
<gene>
    <name evidence="3" type="ORF">I4I81_04285</name>
</gene>
<name>A0ABS6UMK8_9PSEU</name>
<keyword evidence="4" id="KW-1185">Reference proteome</keyword>
<protein>
    <submittedName>
        <fullName evidence="3">Uncharacterized protein</fullName>
    </submittedName>
</protein>
<evidence type="ECO:0000256" key="1">
    <source>
        <dbReference type="SAM" id="MobiDB-lite"/>
    </source>
</evidence>
<feature type="transmembrane region" description="Helical" evidence="2">
    <location>
        <begin position="60"/>
        <end position="80"/>
    </location>
</feature>
<dbReference type="Proteomes" id="UP000694287">
    <property type="component" value="Unassembled WGS sequence"/>
</dbReference>
<reference evidence="3 4" key="1">
    <citation type="submission" date="2020-11" db="EMBL/GenBank/DDBJ databases">
        <title>Pseudonocardia abyssalis sp. nov. and Pseudonocardia oceani sp. nov., description and phylogenomic analysis of two novel actinomycetes isolated from the deep Southern Ocean.</title>
        <authorList>
            <person name="Parra J."/>
        </authorList>
    </citation>
    <scope>NUCLEOTIDE SEQUENCE [LARGE SCALE GENOMIC DNA]</scope>
    <source>
        <strain evidence="3 4">KRD-168</strain>
    </source>
</reference>
<feature type="compositionally biased region" description="Pro residues" evidence="1">
    <location>
        <begin position="19"/>
        <end position="47"/>
    </location>
</feature>
<accession>A0ABS6UMK8</accession>
<dbReference type="EMBL" id="JADQDK010000001">
    <property type="protein sequence ID" value="MBW0133475.1"/>
    <property type="molecule type" value="Genomic_DNA"/>
</dbReference>
<dbReference type="RefSeq" id="WP_218615830.1">
    <property type="nucleotide sequence ID" value="NZ_JADQDK010000001.1"/>
</dbReference>
<evidence type="ECO:0000256" key="2">
    <source>
        <dbReference type="SAM" id="Phobius"/>
    </source>
</evidence>
<evidence type="ECO:0000313" key="4">
    <source>
        <dbReference type="Proteomes" id="UP000694287"/>
    </source>
</evidence>
<feature type="transmembrane region" description="Helical" evidence="2">
    <location>
        <begin position="117"/>
        <end position="139"/>
    </location>
</feature>